<sequence>MEPEYARGPVDPGSPYTASGVNLDVRSFLLGKDKGERENTGGKEKAKNKGSSEDGRTEEKEDERKEHVLRRRRMEEKTEEKGKDNKRIGAEQQCPGSVQWNQARWLQGTEHPAKYGHQDPALSYFL</sequence>
<organism evidence="2 3">
    <name type="scientific">Scophthalmus maximus</name>
    <name type="common">Turbot</name>
    <name type="synonym">Psetta maxima</name>
    <dbReference type="NCBI Taxonomy" id="52904"/>
    <lineage>
        <taxon>Eukaryota</taxon>
        <taxon>Metazoa</taxon>
        <taxon>Chordata</taxon>
        <taxon>Craniata</taxon>
        <taxon>Vertebrata</taxon>
        <taxon>Euteleostomi</taxon>
        <taxon>Actinopterygii</taxon>
        <taxon>Neopterygii</taxon>
        <taxon>Teleostei</taxon>
        <taxon>Neoteleostei</taxon>
        <taxon>Acanthomorphata</taxon>
        <taxon>Carangaria</taxon>
        <taxon>Pleuronectiformes</taxon>
        <taxon>Pleuronectoidei</taxon>
        <taxon>Scophthalmidae</taxon>
        <taxon>Scophthalmus</taxon>
    </lineage>
</organism>
<feature type="region of interest" description="Disordered" evidence="1">
    <location>
        <begin position="1"/>
        <end position="95"/>
    </location>
</feature>
<evidence type="ECO:0000313" key="2">
    <source>
        <dbReference type="EMBL" id="AWO96339.1"/>
    </source>
</evidence>
<dbReference type="Proteomes" id="UP000246464">
    <property type="component" value="Chromosome 1"/>
</dbReference>
<feature type="compositionally biased region" description="Basic and acidic residues" evidence="1">
    <location>
        <begin position="31"/>
        <end position="66"/>
    </location>
</feature>
<evidence type="ECO:0000313" key="3">
    <source>
        <dbReference type="Proteomes" id="UP000246464"/>
    </source>
</evidence>
<protein>
    <submittedName>
        <fullName evidence="2">Uncharacterized protein</fullName>
    </submittedName>
</protein>
<dbReference type="EMBL" id="CP026243">
    <property type="protein sequence ID" value="AWO96339.1"/>
    <property type="molecule type" value="Genomic_DNA"/>
</dbReference>
<accession>A0A2U9AXD7</accession>
<proteinExistence type="predicted"/>
<gene>
    <name evidence="2" type="ORF">SMAX5B_011947</name>
</gene>
<name>A0A2U9AXD7_SCOMX</name>
<keyword evidence="3" id="KW-1185">Reference proteome</keyword>
<dbReference type="AlphaFoldDB" id="A0A2U9AXD7"/>
<reference evidence="2 3" key="1">
    <citation type="submission" date="2017-12" db="EMBL/GenBank/DDBJ databases">
        <title>Integrating genomic resources of turbot (Scophthalmus maximus) in depth evaluation of genetic and physical mapping variation across individuals.</title>
        <authorList>
            <person name="Martinez P."/>
        </authorList>
    </citation>
    <scope>NUCLEOTIDE SEQUENCE [LARGE SCALE GENOMIC DNA]</scope>
</reference>
<evidence type="ECO:0000256" key="1">
    <source>
        <dbReference type="SAM" id="MobiDB-lite"/>
    </source>
</evidence>
<feature type="compositionally biased region" description="Basic and acidic residues" evidence="1">
    <location>
        <begin position="73"/>
        <end position="89"/>
    </location>
</feature>